<keyword evidence="3" id="KW-1003">Cell membrane</keyword>
<name>A0ABR7LPE3_9ACTN</name>
<evidence type="ECO:0000256" key="7">
    <source>
        <dbReference type="RuleBase" id="RU363032"/>
    </source>
</evidence>
<dbReference type="InterPro" id="IPR050366">
    <property type="entry name" value="BP-dependent_transpt_permease"/>
</dbReference>
<reference evidence="9 10" key="1">
    <citation type="submission" date="2020-06" db="EMBL/GenBank/DDBJ databases">
        <title>Actinomadura xiongansis sp. nov., isolated from soil of Baiyangdian.</title>
        <authorList>
            <person name="Zhang X."/>
        </authorList>
    </citation>
    <scope>NUCLEOTIDE SEQUENCE [LARGE SCALE GENOMIC DNA]</scope>
    <source>
        <strain evidence="9 10">HBUM206468</strain>
    </source>
</reference>
<comment type="subcellular location">
    <subcellularLocation>
        <location evidence="1 7">Cell membrane</location>
        <topology evidence="1 7">Multi-pass membrane protein</topology>
    </subcellularLocation>
</comment>
<dbReference type="PANTHER" id="PTHR43386:SF1">
    <property type="entry name" value="D,D-DIPEPTIDE TRANSPORT SYSTEM PERMEASE PROTEIN DDPC-RELATED"/>
    <property type="match status" value="1"/>
</dbReference>
<comment type="similarity">
    <text evidence="7">Belongs to the binding-protein-dependent transport system permease family.</text>
</comment>
<evidence type="ECO:0000256" key="4">
    <source>
        <dbReference type="ARBA" id="ARBA00022692"/>
    </source>
</evidence>
<keyword evidence="2 7" id="KW-0813">Transport</keyword>
<evidence type="ECO:0000259" key="8">
    <source>
        <dbReference type="PROSITE" id="PS50928"/>
    </source>
</evidence>
<evidence type="ECO:0000313" key="9">
    <source>
        <dbReference type="EMBL" id="MBC6466439.1"/>
    </source>
</evidence>
<keyword evidence="5 7" id="KW-1133">Transmembrane helix</keyword>
<evidence type="ECO:0000256" key="5">
    <source>
        <dbReference type="ARBA" id="ARBA00022989"/>
    </source>
</evidence>
<evidence type="ECO:0000256" key="1">
    <source>
        <dbReference type="ARBA" id="ARBA00004651"/>
    </source>
</evidence>
<sequence>MTRPTAGLTAGGALLTVVVLGCFALPLVSPHDPYRPDPVNALLPPGPGHWLGTDQLGRDLLTRTAAAGRTSLLFALAVTAATTVIGTVTGAVAGLAGGWPDRILRQTSTMALALPGLTLALAVSGVLPPGYTTLFIALVPLGWVSCASVVRTVVRRTAMTDYVLASRTMGASIPQLLRYDIAPHVLGPACTVAAGDFARSLTAATSLSFLGIGLPPPHVDWGGMISEATPLLLASPRLVVVPAIAIALAGLSVMLVTDGLRDPASGP</sequence>
<evidence type="ECO:0000256" key="6">
    <source>
        <dbReference type="ARBA" id="ARBA00023136"/>
    </source>
</evidence>
<dbReference type="Gene3D" id="1.10.3720.10">
    <property type="entry name" value="MetI-like"/>
    <property type="match status" value="1"/>
</dbReference>
<dbReference type="PROSITE" id="PS51257">
    <property type="entry name" value="PROKAR_LIPOPROTEIN"/>
    <property type="match status" value="1"/>
</dbReference>
<keyword evidence="10" id="KW-1185">Reference proteome</keyword>
<organism evidence="9 10">
    <name type="scientific">Actinomadura alba</name>
    <dbReference type="NCBI Taxonomy" id="406431"/>
    <lineage>
        <taxon>Bacteria</taxon>
        <taxon>Bacillati</taxon>
        <taxon>Actinomycetota</taxon>
        <taxon>Actinomycetes</taxon>
        <taxon>Streptosporangiales</taxon>
        <taxon>Thermomonosporaceae</taxon>
        <taxon>Actinomadura</taxon>
    </lineage>
</organism>
<accession>A0ABR7LPE3</accession>
<proteinExistence type="inferred from homology"/>
<keyword evidence="4 7" id="KW-0812">Transmembrane</keyword>
<protein>
    <submittedName>
        <fullName evidence="9">ABC transporter permease</fullName>
    </submittedName>
</protein>
<dbReference type="Pfam" id="PF00528">
    <property type="entry name" value="BPD_transp_1"/>
    <property type="match status" value="1"/>
</dbReference>
<dbReference type="RefSeq" id="WP_187243450.1">
    <property type="nucleotide sequence ID" value="NZ_BAAAOK010000009.1"/>
</dbReference>
<dbReference type="CDD" id="cd06261">
    <property type="entry name" value="TM_PBP2"/>
    <property type="match status" value="1"/>
</dbReference>
<keyword evidence="6 7" id="KW-0472">Membrane</keyword>
<dbReference type="InterPro" id="IPR000515">
    <property type="entry name" value="MetI-like"/>
</dbReference>
<dbReference type="Proteomes" id="UP000805614">
    <property type="component" value="Unassembled WGS sequence"/>
</dbReference>
<dbReference type="PANTHER" id="PTHR43386">
    <property type="entry name" value="OLIGOPEPTIDE TRANSPORT SYSTEM PERMEASE PROTEIN APPC"/>
    <property type="match status" value="1"/>
</dbReference>
<dbReference type="PROSITE" id="PS50928">
    <property type="entry name" value="ABC_TM1"/>
    <property type="match status" value="1"/>
</dbReference>
<feature type="transmembrane region" description="Helical" evidence="7">
    <location>
        <begin position="133"/>
        <end position="154"/>
    </location>
</feature>
<feature type="transmembrane region" description="Helical" evidence="7">
    <location>
        <begin position="238"/>
        <end position="257"/>
    </location>
</feature>
<feature type="domain" description="ABC transmembrane type-1" evidence="8">
    <location>
        <begin position="72"/>
        <end position="257"/>
    </location>
</feature>
<dbReference type="EMBL" id="JABVEC010000008">
    <property type="protein sequence ID" value="MBC6466439.1"/>
    <property type="molecule type" value="Genomic_DNA"/>
</dbReference>
<evidence type="ECO:0000256" key="3">
    <source>
        <dbReference type="ARBA" id="ARBA00022475"/>
    </source>
</evidence>
<feature type="transmembrane region" description="Helical" evidence="7">
    <location>
        <begin position="72"/>
        <end position="97"/>
    </location>
</feature>
<dbReference type="InterPro" id="IPR035906">
    <property type="entry name" value="MetI-like_sf"/>
</dbReference>
<gene>
    <name evidence="9" type="ORF">HKK74_13120</name>
</gene>
<dbReference type="SUPFAM" id="SSF161098">
    <property type="entry name" value="MetI-like"/>
    <property type="match status" value="1"/>
</dbReference>
<evidence type="ECO:0000313" key="10">
    <source>
        <dbReference type="Proteomes" id="UP000805614"/>
    </source>
</evidence>
<evidence type="ECO:0000256" key="2">
    <source>
        <dbReference type="ARBA" id="ARBA00022448"/>
    </source>
</evidence>
<feature type="transmembrane region" description="Helical" evidence="7">
    <location>
        <begin position="109"/>
        <end position="127"/>
    </location>
</feature>
<comment type="caution">
    <text evidence="9">The sequence shown here is derived from an EMBL/GenBank/DDBJ whole genome shotgun (WGS) entry which is preliminary data.</text>
</comment>